<dbReference type="Proteomes" id="UP000269883">
    <property type="component" value="Chromosome"/>
</dbReference>
<evidence type="ECO:0000313" key="2">
    <source>
        <dbReference type="Proteomes" id="UP000269883"/>
    </source>
</evidence>
<protein>
    <submittedName>
        <fullName evidence="1">HesB/YadR/YfhF-family protein</fullName>
    </submittedName>
</protein>
<reference evidence="1 2" key="1">
    <citation type="journal article" date="2018" name="Sci. Adv.">
        <title>Multi-heme cytochromes provide a pathway for survival in energy-limited environments.</title>
        <authorList>
            <person name="Deng X."/>
            <person name="Dohmae N."/>
            <person name="Nealson K.H."/>
            <person name="Hashimoto K."/>
            <person name="Okamoto A."/>
        </authorList>
    </citation>
    <scope>NUCLEOTIDE SEQUENCE [LARGE SCALE GENOMIC DNA]</scope>
    <source>
        <strain evidence="1 2">IS5</strain>
    </source>
</reference>
<dbReference type="InterPro" id="IPR035903">
    <property type="entry name" value="HesB-like_dom_sf"/>
</dbReference>
<dbReference type="OrthoDB" id="5460919at2"/>
<proteinExistence type="predicted"/>
<dbReference type="NCBIfam" id="NF038090">
    <property type="entry name" value="IscA_HesB_Se"/>
    <property type="match status" value="1"/>
</dbReference>
<accession>A0A2Z6AW82</accession>
<name>A0A2Z6AW82_9BACT</name>
<dbReference type="Gene3D" id="2.60.300.12">
    <property type="entry name" value="HesB-like domain"/>
    <property type="match status" value="1"/>
</dbReference>
<dbReference type="KEGG" id="dfl:DFE_0710"/>
<organism evidence="1 2">
    <name type="scientific">Desulfovibrio ferrophilus</name>
    <dbReference type="NCBI Taxonomy" id="241368"/>
    <lineage>
        <taxon>Bacteria</taxon>
        <taxon>Pseudomonadati</taxon>
        <taxon>Thermodesulfobacteriota</taxon>
        <taxon>Desulfovibrionia</taxon>
        <taxon>Desulfovibrionales</taxon>
        <taxon>Desulfovibrionaceae</taxon>
        <taxon>Desulfovibrio</taxon>
    </lineage>
</organism>
<dbReference type="SUPFAM" id="SSF89360">
    <property type="entry name" value="HesB-like domain"/>
    <property type="match status" value="1"/>
</dbReference>
<evidence type="ECO:0000313" key="1">
    <source>
        <dbReference type="EMBL" id="BBD07436.1"/>
    </source>
</evidence>
<dbReference type="AlphaFoldDB" id="A0A2Z6AW82"/>
<dbReference type="RefSeq" id="WP_126376684.1">
    <property type="nucleotide sequence ID" value="NZ_AP017378.1"/>
</dbReference>
<keyword evidence="2" id="KW-1185">Reference proteome</keyword>
<sequence length="115" mass="11806">MIQVSDAAKGELVKYFEDHDNAPVRVYLAPGGCSGPRLSLALDEKRDNDVSLELGDDIQFVINKDLLDEAKPVKVDLTYTGFIVESEMELGGGGCGSGCGSGGCGSSDGGGCGCG</sequence>
<gene>
    <name evidence="1" type="ORF">DFE_0710</name>
</gene>
<dbReference type="EMBL" id="AP017378">
    <property type="protein sequence ID" value="BBD07436.1"/>
    <property type="molecule type" value="Genomic_DNA"/>
</dbReference>